<feature type="transmembrane region" description="Helical" evidence="1">
    <location>
        <begin position="338"/>
        <end position="360"/>
    </location>
</feature>
<comment type="caution">
    <text evidence="4">The sequence shown here is derived from an EMBL/GenBank/DDBJ whole genome shotgun (WGS) entry which is preliminary data.</text>
</comment>
<dbReference type="GO" id="GO:0016747">
    <property type="term" value="F:acyltransferase activity, transferring groups other than amino-acyl groups"/>
    <property type="evidence" value="ECO:0007669"/>
    <property type="project" value="InterPro"/>
</dbReference>
<dbReference type="SUPFAM" id="SSF52266">
    <property type="entry name" value="SGNH hydrolase"/>
    <property type="match status" value="1"/>
</dbReference>
<accession>A0A6A8AFE1</accession>
<keyword evidence="1" id="KW-0812">Transmembrane</keyword>
<keyword evidence="1" id="KW-0472">Membrane</keyword>
<sequence>MTMYRPEIDGLRAIAVLSVVLSHANFAAFSGGFIGVDVFFVISGYLITRIILGEYERGRFSLVRFYERRAKRILPALFFVALVCLPFAWLLLMPSAYEDFSKSLIATAFSVSNFYFWKKTDYFATESGEVPLLHTWSLGVEEQYYMLFPLLFLWRFRVSTIFRIVAVMAVCSLAFSEWGARAIPSANYYLLPGRAWEILAGSLCAFYAILGFRKPNGLLAMLGLVMIVVAIFLFEPSTRIPSLMALLPVVGAALVLLFSSRDNVAGKILSQPALVFVGKISFSAYLWHQPVFAFWRINSLEPPGPMVMIGLIMLVFVLAMATWTLIEQPFRHNKASVFRVATAVIGGALAFVAIGLFGVIKDGVPSRLDPKLFAFIDTTTWSSRCLIQVENGLPTLPWKGCMFDRDGNPEVAIWGDSIGSSITPAMVKELGARGDGIVQLTHGHCAPILAVSIARSGGAANCDVFNQQAFDYLLKSDVKTVVLAASWVGFFNEDYLNVDGREQSRDSIAIESVRENLSETIGRLQQDGKKVLLLYPGPRFSKGVADQMAAIMLKGDDTPTVVYSHADFRQNTARAYAFLDAVEVEGLERVWPEKIFCDTAASCTFGRDGTAYVADRSHFTRAGASLVATRISGELFPSKIGGSGQRQDIQ</sequence>
<gene>
    <name evidence="4" type="ORF">GAO09_20765</name>
</gene>
<protein>
    <submittedName>
        <fullName evidence="4">Acyltransferase family protein</fullName>
    </submittedName>
</protein>
<dbReference type="InterPro" id="IPR050879">
    <property type="entry name" value="Acyltransferase_3"/>
</dbReference>
<feature type="transmembrane region" description="Helical" evidence="1">
    <location>
        <begin position="307"/>
        <end position="326"/>
    </location>
</feature>
<dbReference type="RefSeq" id="WP_153356941.1">
    <property type="nucleotide sequence ID" value="NZ_JAYKOO010000002.1"/>
</dbReference>
<feature type="transmembrane region" description="Helical" evidence="1">
    <location>
        <begin position="188"/>
        <end position="210"/>
    </location>
</feature>
<evidence type="ECO:0000313" key="5">
    <source>
        <dbReference type="Proteomes" id="UP000435138"/>
    </source>
</evidence>
<feature type="transmembrane region" description="Helical" evidence="1">
    <location>
        <begin position="26"/>
        <end position="52"/>
    </location>
</feature>
<dbReference type="EMBL" id="WIXI01000048">
    <property type="protein sequence ID" value="MQY48470.1"/>
    <property type="molecule type" value="Genomic_DNA"/>
</dbReference>
<evidence type="ECO:0000259" key="3">
    <source>
        <dbReference type="Pfam" id="PF19040"/>
    </source>
</evidence>
<dbReference type="GO" id="GO:0009103">
    <property type="term" value="P:lipopolysaccharide biosynthetic process"/>
    <property type="evidence" value="ECO:0007669"/>
    <property type="project" value="TreeGrafter"/>
</dbReference>
<feature type="transmembrane region" description="Helical" evidence="1">
    <location>
        <begin position="268"/>
        <end position="287"/>
    </location>
</feature>
<dbReference type="Proteomes" id="UP000435138">
    <property type="component" value="Unassembled WGS sequence"/>
</dbReference>
<keyword evidence="5" id="KW-1185">Reference proteome</keyword>
<feature type="transmembrane region" description="Helical" evidence="1">
    <location>
        <begin position="73"/>
        <end position="94"/>
    </location>
</feature>
<dbReference type="InterPro" id="IPR002656">
    <property type="entry name" value="Acyl_transf_3_dom"/>
</dbReference>
<feature type="transmembrane region" description="Helical" evidence="1">
    <location>
        <begin position="240"/>
        <end position="259"/>
    </location>
</feature>
<feature type="domain" description="Acyltransferase 3" evidence="2">
    <location>
        <begin position="6"/>
        <end position="322"/>
    </location>
</feature>
<feature type="transmembrane region" description="Helical" evidence="1">
    <location>
        <begin position="156"/>
        <end position="176"/>
    </location>
</feature>
<proteinExistence type="predicted"/>
<organism evidence="4 5">
    <name type="scientific">Endobacterium cereale</name>
    <dbReference type="NCBI Taxonomy" id="2663029"/>
    <lineage>
        <taxon>Bacteria</taxon>
        <taxon>Pseudomonadati</taxon>
        <taxon>Pseudomonadota</taxon>
        <taxon>Alphaproteobacteria</taxon>
        <taxon>Hyphomicrobiales</taxon>
        <taxon>Rhizobiaceae</taxon>
        <taxon>Endobacterium</taxon>
    </lineage>
</organism>
<dbReference type="Pfam" id="PF19040">
    <property type="entry name" value="SGNH"/>
    <property type="match status" value="1"/>
</dbReference>
<feature type="transmembrane region" description="Helical" evidence="1">
    <location>
        <begin position="217"/>
        <end position="234"/>
    </location>
</feature>
<dbReference type="InterPro" id="IPR043968">
    <property type="entry name" value="SGNH"/>
</dbReference>
<dbReference type="PANTHER" id="PTHR23028:SF53">
    <property type="entry name" value="ACYL_TRANSF_3 DOMAIN-CONTAINING PROTEIN"/>
    <property type="match status" value="1"/>
</dbReference>
<dbReference type="PANTHER" id="PTHR23028">
    <property type="entry name" value="ACETYLTRANSFERASE"/>
    <property type="match status" value="1"/>
</dbReference>
<keyword evidence="1" id="KW-1133">Transmembrane helix</keyword>
<keyword evidence="4" id="KW-0808">Transferase</keyword>
<dbReference type="GO" id="GO:0016020">
    <property type="term" value="C:membrane"/>
    <property type="evidence" value="ECO:0007669"/>
    <property type="project" value="TreeGrafter"/>
</dbReference>
<name>A0A6A8AFE1_9HYPH</name>
<dbReference type="AlphaFoldDB" id="A0A6A8AFE1"/>
<dbReference type="Pfam" id="PF01757">
    <property type="entry name" value="Acyl_transf_3"/>
    <property type="match status" value="1"/>
</dbReference>
<reference evidence="4 5" key="1">
    <citation type="submission" date="2019-11" db="EMBL/GenBank/DDBJ databases">
        <title>Genome analysis of Rhizobacterium cereale a novel genus and species isolated from maize roots in North Spain.</title>
        <authorList>
            <person name="Menendez E."/>
            <person name="Flores-Felix J.D."/>
            <person name="Ramirez-Bahena M.-H."/>
            <person name="Igual J.M."/>
            <person name="Garcia-Fraile P."/>
            <person name="Peix A."/>
            <person name="Velazquez E."/>
        </authorList>
    </citation>
    <scope>NUCLEOTIDE SEQUENCE [LARGE SCALE GENOMIC DNA]</scope>
    <source>
        <strain evidence="4 5">RZME27</strain>
    </source>
</reference>
<keyword evidence="4" id="KW-0012">Acyltransferase</keyword>
<feature type="domain" description="SGNH" evidence="3">
    <location>
        <begin position="398"/>
        <end position="631"/>
    </location>
</feature>
<evidence type="ECO:0000313" key="4">
    <source>
        <dbReference type="EMBL" id="MQY48470.1"/>
    </source>
</evidence>
<evidence type="ECO:0000259" key="2">
    <source>
        <dbReference type="Pfam" id="PF01757"/>
    </source>
</evidence>
<evidence type="ECO:0000256" key="1">
    <source>
        <dbReference type="SAM" id="Phobius"/>
    </source>
</evidence>